<dbReference type="AlphaFoldDB" id="A0A562B386"/>
<reference evidence="2 3" key="1">
    <citation type="submission" date="2019-07" db="EMBL/GenBank/DDBJ databases">
        <title>Genome sequencing of lignin-degrading bacterial isolates.</title>
        <authorList>
            <person name="Gladden J."/>
        </authorList>
    </citation>
    <scope>NUCLEOTIDE SEQUENCE [LARGE SCALE GENOMIC DNA]</scope>
    <source>
        <strain evidence="2 3">J11</strain>
    </source>
</reference>
<keyword evidence="1" id="KW-1133">Transmembrane helix</keyword>
<keyword evidence="3" id="KW-1185">Reference proteome</keyword>
<sequence length="67" mass="7551">MSTVTAFSTVIFFAVFVGICCWAWSRGRQDANRESAMLPFALPDEATPHMQDVRRHAGRAHAIEQEQ</sequence>
<evidence type="ECO:0000256" key="1">
    <source>
        <dbReference type="SAM" id="Phobius"/>
    </source>
</evidence>
<feature type="transmembrane region" description="Helical" evidence="1">
    <location>
        <begin position="6"/>
        <end position="25"/>
    </location>
</feature>
<evidence type="ECO:0000313" key="2">
    <source>
        <dbReference type="EMBL" id="TWG79606.1"/>
    </source>
</evidence>
<dbReference type="EMBL" id="VLJN01000056">
    <property type="protein sequence ID" value="TWG79606.1"/>
    <property type="molecule type" value="Genomic_DNA"/>
</dbReference>
<keyword evidence="1" id="KW-0812">Transmembrane</keyword>
<accession>A0A562B386</accession>
<keyword evidence="1" id="KW-0472">Membrane</keyword>
<evidence type="ECO:0000313" key="3">
    <source>
        <dbReference type="Proteomes" id="UP000318141"/>
    </source>
</evidence>
<comment type="caution">
    <text evidence="2">The sequence shown here is derived from an EMBL/GenBank/DDBJ whole genome shotgun (WGS) entry which is preliminary data.</text>
</comment>
<protein>
    <submittedName>
        <fullName evidence="2">Cytochrome c oxidase cbb3-type subunit 4</fullName>
    </submittedName>
</protein>
<organism evidence="2 3">
    <name type="scientific">Cupriavidus gilardii J11</name>
    <dbReference type="NCBI Taxonomy" id="936133"/>
    <lineage>
        <taxon>Bacteria</taxon>
        <taxon>Pseudomonadati</taxon>
        <taxon>Pseudomonadota</taxon>
        <taxon>Betaproteobacteria</taxon>
        <taxon>Burkholderiales</taxon>
        <taxon>Burkholderiaceae</taxon>
        <taxon>Cupriavidus</taxon>
    </lineage>
</organism>
<proteinExistence type="predicted"/>
<name>A0A562B386_9BURK</name>
<dbReference type="Proteomes" id="UP000318141">
    <property type="component" value="Unassembled WGS sequence"/>
</dbReference>
<gene>
    <name evidence="2" type="ORF">L602_000600000060</name>
</gene>